<dbReference type="Proteomes" id="UP000244992">
    <property type="component" value="Chromosome I"/>
</dbReference>
<dbReference type="InterPro" id="IPR043502">
    <property type="entry name" value="DNA/RNA_pol_sf"/>
</dbReference>
<gene>
    <name evidence="3" type="ORF">KATO_00154</name>
</gene>
<keyword evidence="3" id="KW-0695">RNA-directed DNA polymerase</keyword>
<dbReference type="EMBL" id="LS398550">
    <property type="protein sequence ID" value="SPR03016.1"/>
    <property type="molecule type" value="Genomic_DNA"/>
</dbReference>
<dbReference type="PANTHER" id="PTHR34047:SF8">
    <property type="entry name" value="PROTEIN YKFC"/>
    <property type="match status" value="1"/>
</dbReference>
<dbReference type="SUPFAM" id="SSF56672">
    <property type="entry name" value="DNA/RNA polymerases"/>
    <property type="match status" value="1"/>
</dbReference>
<dbReference type="InterPro" id="IPR000477">
    <property type="entry name" value="RT_dom"/>
</dbReference>
<keyword evidence="3" id="KW-0548">Nucleotidyltransferase</keyword>
<dbReference type="RefSeq" id="WP_109455636.1">
    <property type="nucleotide sequence ID" value="NZ_LS398550.1"/>
</dbReference>
<comment type="similarity">
    <text evidence="1">Belongs to the bacterial reverse transcriptase family.</text>
</comment>
<sequence length="442" mass="51615">MAVQSIDRNTWLTKLERIKLLSSKNQDIKFNNLGHIIDLKMLEEQYKELDSKKAIGIDGITKEDYGKKLKANLLSLLTRIRKGQYQAKPARIVKIPKEDGGKRPLVISCFEDKIIESAVSKILNSVFEPIFLKYSYGFRPKLNAHDALRELNRLTYNFNKGAIVEIDITKCFNTIKHCELMEFLRKRISDKKFLRLVMKLIETPIIENDTIVTNKEGCRQGSIVSPILANIFLHYVIDSWFAKISKENLIGQTGMVRYCNDMVFVFEREADAKKFYDVLPKRLNKYGLNINEAKSQMIKSGRDHAANLAKQGKKIASYNFLGFTCYWSKSRFGTTWRLKYTSRRDRFTEKLKGLRKYLRGQLNTLDKTQTLSQVIRVIRGWINYHGISDNKRRVSSFINQSTRAIYNWFNRMGGKRKMNWKRLTEILKRVNFPKIGKIVSMF</sequence>
<dbReference type="PANTHER" id="PTHR34047">
    <property type="entry name" value="NUCLEAR INTRON MATURASE 1, MITOCHONDRIAL-RELATED"/>
    <property type="match status" value="1"/>
</dbReference>
<proteinExistence type="inferred from homology"/>
<reference evidence="4" key="1">
    <citation type="submission" date="2018-03" db="EMBL/GenBank/DDBJ databases">
        <authorList>
            <person name="Batty M. E."/>
            <person name="Batty M E."/>
        </authorList>
    </citation>
    <scope>NUCLEOTIDE SEQUENCE [LARGE SCALE GENOMIC DNA]</scope>
</reference>
<evidence type="ECO:0000256" key="1">
    <source>
        <dbReference type="ARBA" id="ARBA00034120"/>
    </source>
</evidence>
<dbReference type="CDD" id="cd01651">
    <property type="entry name" value="RT_G2_intron"/>
    <property type="match status" value="1"/>
</dbReference>
<dbReference type="InterPro" id="IPR051083">
    <property type="entry name" value="GrpII_Intron_Splice-Mob/Def"/>
</dbReference>
<dbReference type="GO" id="GO:0003964">
    <property type="term" value="F:RNA-directed DNA polymerase activity"/>
    <property type="evidence" value="ECO:0007669"/>
    <property type="project" value="UniProtKB-KW"/>
</dbReference>
<dbReference type="AlphaFoldDB" id="A0A2U3QQ02"/>
<name>A0A2U3QQ02_ORITS</name>
<accession>A0A2U3QQ02</accession>
<dbReference type="Pfam" id="PF00078">
    <property type="entry name" value="RVT_1"/>
    <property type="match status" value="1"/>
</dbReference>
<feature type="domain" description="Reverse transcriptase" evidence="2">
    <location>
        <begin position="76"/>
        <end position="325"/>
    </location>
</feature>
<evidence type="ECO:0000313" key="4">
    <source>
        <dbReference type="Proteomes" id="UP000244992"/>
    </source>
</evidence>
<protein>
    <submittedName>
        <fullName evidence="3">Reverse transcriptase</fullName>
    </submittedName>
</protein>
<evidence type="ECO:0000259" key="2">
    <source>
        <dbReference type="PROSITE" id="PS50878"/>
    </source>
</evidence>
<dbReference type="PROSITE" id="PS50878">
    <property type="entry name" value="RT_POL"/>
    <property type="match status" value="1"/>
</dbReference>
<evidence type="ECO:0000313" key="3">
    <source>
        <dbReference type="EMBL" id="SPR03016.1"/>
    </source>
</evidence>
<keyword evidence="3" id="KW-0808">Transferase</keyword>
<organism evidence="3 4">
    <name type="scientific">Orientia tsutsugamushi</name>
    <name type="common">Rickettsia tsutsugamushi</name>
    <dbReference type="NCBI Taxonomy" id="784"/>
    <lineage>
        <taxon>Bacteria</taxon>
        <taxon>Pseudomonadati</taxon>
        <taxon>Pseudomonadota</taxon>
        <taxon>Alphaproteobacteria</taxon>
        <taxon>Rickettsiales</taxon>
        <taxon>Rickettsiaceae</taxon>
        <taxon>Rickettsieae</taxon>
        <taxon>Orientia</taxon>
    </lineage>
</organism>